<dbReference type="eggNOG" id="KOG0250">
    <property type="taxonomic scope" value="Eukaryota"/>
</dbReference>
<dbReference type="InParanoid" id="B8BRT7"/>
<evidence type="ECO:0000256" key="9">
    <source>
        <dbReference type="ARBA" id="ARBA00023172"/>
    </source>
</evidence>
<feature type="coiled-coil region" evidence="12">
    <location>
        <begin position="345"/>
        <end position="466"/>
    </location>
</feature>
<evidence type="ECO:0000256" key="7">
    <source>
        <dbReference type="ARBA" id="ARBA00022840"/>
    </source>
</evidence>
<dbReference type="STRING" id="35128.B8BRT7"/>
<feature type="region of interest" description="Disordered" evidence="13">
    <location>
        <begin position="942"/>
        <end position="962"/>
    </location>
</feature>
<dbReference type="GO" id="GO:0003684">
    <property type="term" value="F:damaged DNA binding"/>
    <property type="evidence" value="ECO:0000318"/>
    <property type="project" value="GO_Central"/>
</dbReference>
<dbReference type="RefSeq" id="XP_002286372.1">
    <property type="nucleotide sequence ID" value="XM_002286336.1"/>
</dbReference>
<dbReference type="SUPFAM" id="SSF52540">
    <property type="entry name" value="P-loop containing nucleoside triphosphate hydrolases"/>
    <property type="match status" value="1"/>
</dbReference>
<dbReference type="GO" id="GO:0000724">
    <property type="term" value="P:double-strand break repair via homologous recombination"/>
    <property type="evidence" value="ECO:0000318"/>
    <property type="project" value="GO_Central"/>
</dbReference>
<accession>B8BRT7</accession>
<dbReference type="GO" id="GO:0003697">
    <property type="term" value="F:single-stranded DNA binding"/>
    <property type="evidence" value="ECO:0000318"/>
    <property type="project" value="GO_Central"/>
</dbReference>
<keyword evidence="10" id="KW-0234">DNA repair</keyword>
<evidence type="ECO:0000256" key="8">
    <source>
        <dbReference type="ARBA" id="ARBA00023054"/>
    </source>
</evidence>
<dbReference type="KEGG" id="tps:THAPSDRAFT_1743"/>
<evidence type="ECO:0000256" key="13">
    <source>
        <dbReference type="SAM" id="MobiDB-lite"/>
    </source>
</evidence>
<dbReference type="InterPro" id="IPR003395">
    <property type="entry name" value="RecF/RecN/SMC_N"/>
</dbReference>
<protein>
    <submittedName>
        <fullName evidence="15">Smc-like protein</fullName>
    </submittedName>
</protein>
<keyword evidence="5" id="KW-0547">Nucleotide-binding</keyword>
<evidence type="ECO:0000256" key="2">
    <source>
        <dbReference type="ARBA" id="ARBA00004286"/>
    </source>
</evidence>
<dbReference type="PANTHER" id="PTHR19306:SF6">
    <property type="entry name" value="STRUCTURAL MAINTENANCE OF CHROMOSOMES PROTEIN 6"/>
    <property type="match status" value="1"/>
</dbReference>
<keyword evidence="8 12" id="KW-0175">Coiled coil</keyword>
<feature type="region of interest" description="Disordered" evidence="13">
    <location>
        <begin position="1"/>
        <end position="97"/>
    </location>
</feature>
<evidence type="ECO:0000256" key="1">
    <source>
        <dbReference type="ARBA" id="ARBA00004123"/>
    </source>
</evidence>
<evidence type="ECO:0000313" key="15">
    <source>
        <dbReference type="EMBL" id="EED96013.1"/>
    </source>
</evidence>
<dbReference type="Proteomes" id="UP000001449">
    <property type="component" value="Chromosome 1"/>
</dbReference>
<keyword evidence="11" id="KW-0539">Nucleus</keyword>
<sequence length="1204" mass="135602">MVTKRKVPLAEEEAAAKENIDNGKGKRTKKTEENDYEEEYEMEDESDHDDAASAVNDDDNEAAAAPSSSKRSKKSKSRPVTNSPMQDRHTNPTGKPAEAGIINEVYVENFMCHRKLSVKLCRNVNFIHGQNGSGKSAILAAIQVCLGAGARRTHRARNLKDLVRKEAGADCTGAKLRVTLLNKGADGYQPEVYGDYITVERSISLRSGGYNGYKLLDAEGKEKSRSKKDLDAMLDQLNIQVENPVAVLDQEEAKKFLTGKAEDKYEFFTKATELERLDRTYASISDNIKEQLITKDRARDAIQGTIENAKRLKKEWEQFKELDKLEADCQQLRALYGWAVHSEMNDQLTDEMKKAEKLSKVIAQRRVQLEEQEATMNGTDDNEIALKNRLSELAEEAKAAAEQKVQLEQDFKRATAPLKQKEREQQVLLKEAAAAKKQLKAAQRRLENARKQIIEQSGNAAEEERIRTRKIATTETDLAAAKEKVDPLKGEIAKTLKEYQEFSPSELQAKEQREAAERQLNGVVSRMKALQAEGGGSQSLAVFGPKCKSLHALVEKNRMAGKFKGPVVGPVGKYVKIQNGKEQWAKLAEFAIGNGNLDRFIVSNNADMELMKKLRREVSCGPRDCGLYQISSHATKDKYKTPYPPEGVELVTSVISVDNAMAFNFLVDSCKIDQSALAETKESGEKALLVIEGGKKSMKSKNVKKVFSLPAGDMWDVRNGELGMTSNDRQLKQTIGVDKSNAIEAGKLEARALEEDVKRCKQEEKSITNEAFKAKKAWNDYTKAYQRLTKDIKQMESTLDALRNEAETSEEVPTIDTSEFESEVTEAQESLEEVKTKETQIAQEIEDLRPAIDEAKRRLDEESTRNDRIMNEIDKEEAMLEEIVQGTARRQEKVDKLRAKLEQAEESLKQQEVLVKHQKDKLTEALQKARKIHYAAIRERKKLDNADGNGDEDEDPSEPSEEVLAEIETMYPDKDSKSYKAKLINKQKKLDSERSRRNLSEADPAVAKEKYLRAKQDLDSKMVQINAIEENTEALMRDLKDRKKRWRQFRSHIAQMANLSFDEFLNRKGSSGEIEFDHDLGQLNLVVQKDNADEGSQTRDVKALSGGERSFATLSLLLAIGESLETPFRVMDEFDVFLDPVARKIALSTLVEVAKEMTHRQFIFITPQDLSALKTDPMLRIFKMKNPGRGNGLVGGPQQQTLDF</sequence>
<feature type="domain" description="RecF/RecN/SMC N-terminal" evidence="14">
    <location>
        <begin position="102"/>
        <end position="1185"/>
    </location>
</feature>
<keyword evidence="16" id="KW-1185">Reference proteome</keyword>
<dbReference type="AlphaFoldDB" id="B8BRT7"/>
<dbReference type="GO" id="GO:0035861">
    <property type="term" value="C:site of double-strand break"/>
    <property type="evidence" value="ECO:0000318"/>
    <property type="project" value="GO_Central"/>
</dbReference>
<keyword evidence="7" id="KW-0067">ATP-binding</keyword>
<dbReference type="InterPro" id="IPR027417">
    <property type="entry name" value="P-loop_NTPase"/>
</dbReference>
<evidence type="ECO:0000259" key="14">
    <source>
        <dbReference type="Pfam" id="PF02463"/>
    </source>
</evidence>
<dbReference type="Gene3D" id="3.40.50.300">
    <property type="entry name" value="P-loop containing nucleotide triphosphate hydrolases"/>
    <property type="match status" value="2"/>
</dbReference>
<reference evidence="15 16" key="2">
    <citation type="journal article" date="2008" name="Nature">
        <title>The Phaeodactylum genome reveals the evolutionary history of diatom genomes.</title>
        <authorList>
            <person name="Bowler C."/>
            <person name="Allen A.E."/>
            <person name="Badger J.H."/>
            <person name="Grimwood J."/>
            <person name="Jabbari K."/>
            <person name="Kuo A."/>
            <person name="Maheswari U."/>
            <person name="Martens C."/>
            <person name="Maumus F."/>
            <person name="Otillar R.P."/>
            <person name="Rayko E."/>
            <person name="Salamov A."/>
            <person name="Vandepoele K."/>
            <person name="Beszteri B."/>
            <person name="Gruber A."/>
            <person name="Heijde M."/>
            <person name="Katinka M."/>
            <person name="Mock T."/>
            <person name="Valentin K."/>
            <person name="Verret F."/>
            <person name="Berges J.A."/>
            <person name="Brownlee C."/>
            <person name="Cadoret J.P."/>
            <person name="Chiovitti A."/>
            <person name="Choi C.J."/>
            <person name="Coesel S."/>
            <person name="De Martino A."/>
            <person name="Detter J.C."/>
            <person name="Durkin C."/>
            <person name="Falciatore A."/>
            <person name="Fournet J."/>
            <person name="Haruta M."/>
            <person name="Huysman M.J."/>
            <person name="Jenkins B.D."/>
            <person name="Jiroutova K."/>
            <person name="Jorgensen R.E."/>
            <person name="Joubert Y."/>
            <person name="Kaplan A."/>
            <person name="Kroger N."/>
            <person name="Kroth P.G."/>
            <person name="La Roche J."/>
            <person name="Lindquist E."/>
            <person name="Lommer M."/>
            <person name="Martin-Jezequel V."/>
            <person name="Lopez P.J."/>
            <person name="Lucas S."/>
            <person name="Mangogna M."/>
            <person name="McGinnis K."/>
            <person name="Medlin L.K."/>
            <person name="Montsant A."/>
            <person name="Oudot-Le Secq M.P."/>
            <person name="Napoli C."/>
            <person name="Obornik M."/>
            <person name="Parker M.S."/>
            <person name="Petit J.L."/>
            <person name="Porcel B.M."/>
            <person name="Poulsen N."/>
            <person name="Robison M."/>
            <person name="Rychlewski L."/>
            <person name="Rynearson T.A."/>
            <person name="Schmutz J."/>
            <person name="Shapiro H."/>
            <person name="Siaut M."/>
            <person name="Stanley M."/>
            <person name="Sussman M.R."/>
            <person name="Taylor A.R."/>
            <person name="Vardi A."/>
            <person name="von Dassow P."/>
            <person name="Vyverman W."/>
            <person name="Willis A."/>
            <person name="Wyrwicz L.S."/>
            <person name="Rokhsar D.S."/>
            <person name="Weissenbach J."/>
            <person name="Armbrust E.V."/>
            <person name="Green B.R."/>
            <person name="Van de Peer Y."/>
            <person name="Grigoriev I.V."/>
        </authorList>
    </citation>
    <scope>NUCLEOTIDE SEQUENCE [LARGE SCALE GENOMIC DNA]</scope>
    <source>
        <strain evidence="15 16">CCMP1335</strain>
    </source>
</reference>
<dbReference type="EMBL" id="CM000638">
    <property type="protein sequence ID" value="EED96013.1"/>
    <property type="molecule type" value="Genomic_DNA"/>
</dbReference>
<dbReference type="GO" id="GO:0030915">
    <property type="term" value="C:Smc5-Smc6 complex"/>
    <property type="evidence" value="ECO:0000318"/>
    <property type="project" value="GO_Central"/>
</dbReference>
<evidence type="ECO:0000313" key="16">
    <source>
        <dbReference type="Proteomes" id="UP000001449"/>
    </source>
</evidence>
<dbReference type="HOGENOM" id="CLU_009063_0_0_1"/>
<dbReference type="PaxDb" id="35128-Thaps1743"/>
<evidence type="ECO:0000256" key="11">
    <source>
        <dbReference type="ARBA" id="ARBA00023242"/>
    </source>
</evidence>
<reference evidence="15 16" key="1">
    <citation type="journal article" date="2004" name="Science">
        <title>The genome of the diatom Thalassiosira pseudonana: ecology, evolution, and metabolism.</title>
        <authorList>
            <person name="Armbrust E.V."/>
            <person name="Berges J.A."/>
            <person name="Bowler C."/>
            <person name="Green B.R."/>
            <person name="Martinez D."/>
            <person name="Putnam N.H."/>
            <person name="Zhou S."/>
            <person name="Allen A.E."/>
            <person name="Apt K.E."/>
            <person name="Bechner M."/>
            <person name="Brzezinski M.A."/>
            <person name="Chaal B.K."/>
            <person name="Chiovitti A."/>
            <person name="Davis A.K."/>
            <person name="Demarest M.S."/>
            <person name="Detter J.C."/>
            <person name="Glavina T."/>
            <person name="Goodstein D."/>
            <person name="Hadi M.Z."/>
            <person name="Hellsten U."/>
            <person name="Hildebrand M."/>
            <person name="Jenkins B.D."/>
            <person name="Jurka J."/>
            <person name="Kapitonov V.V."/>
            <person name="Kroger N."/>
            <person name="Lau W.W."/>
            <person name="Lane T.W."/>
            <person name="Larimer F.W."/>
            <person name="Lippmeier J.C."/>
            <person name="Lucas S."/>
            <person name="Medina M."/>
            <person name="Montsant A."/>
            <person name="Obornik M."/>
            <person name="Parker M.S."/>
            <person name="Palenik B."/>
            <person name="Pazour G.J."/>
            <person name="Richardson P.M."/>
            <person name="Rynearson T.A."/>
            <person name="Saito M.A."/>
            <person name="Schwartz D.C."/>
            <person name="Thamatrakoln K."/>
            <person name="Valentin K."/>
            <person name="Vardi A."/>
            <person name="Wilkerson F.P."/>
            <person name="Rokhsar D.S."/>
        </authorList>
    </citation>
    <scope>NUCLEOTIDE SEQUENCE [LARGE SCALE GENOMIC DNA]</scope>
    <source>
        <strain evidence="15 16">CCMP1335</strain>
    </source>
</reference>
<evidence type="ECO:0000256" key="12">
    <source>
        <dbReference type="SAM" id="Coils"/>
    </source>
</evidence>
<evidence type="ECO:0000256" key="6">
    <source>
        <dbReference type="ARBA" id="ARBA00022763"/>
    </source>
</evidence>
<feature type="compositionally biased region" description="Acidic residues" evidence="13">
    <location>
        <begin position="34"/>
        <end position="48"/>
    </location>
</feature>
<evidence type="ECO:0000256" key="5">
    <source>
        <dbReference type="ARBA" id="ARBA00022741"/>
    </source>
</evidence>
<name>B8BRT7_THAPS</name>
<dbReference type="GeneID" id="7449038"/>
<evidence type="ECO:0000256" key="4">
    <source>
        <dbReference type="ARBA" id="ARBA00022454"/>
    </source>
</evidence>
<dbReference type="OMA" id="MCHDHFY"/>
<keyword evidence="4" id="KW-0158">Chromosome</keyword>
<evidence type="ECO:0000256" key="10">
    <source>
        <dbReference type="ARBA" id="ARBA00023204"/>
    </source>
</evidence>
<comment type="subcellular location">
    <subcellularLocation>
        <location evidence="2">Chromosome</location>
    </subcellularLocation>
    <subcellularLocation>
        <location evidence="1">Nucleus</location>
    </subcellularLocation>
</comment>
<feature type="compositionally biased region" description="Basic and acidic residues" evidence="13">
    <location>
        <begin position="14"/>
        <end position="24"/>
    </location>
</feature>
<evidence type="ECO:0000256" key="3">
    <source>
        <dbReference type="ARBA" id="ARBA00006793"/>
    </source>
</evidence>
<gene>
    <name evidence="15" type="ORF">THAPSDRAFT_1743</name>
</gene>
<proteinExistence type="inferred from homology"/>
<keyword evidence="6" id="KW-0227">DNA damage</keyword>
<comment type="similarity">
    <text evidence="3">Belongs to the SMC family. SMC6 subfamily.</text>
</comment>
<feature type="coiled-coil region" evidence="12">
    <location>
        <begin position="743"/>
        <end position="928"/>
    </location>
</feature>
<feature type="compositionally biased region" description="Acidic residues" evidence="13">
    <location>
        <begin position="949"/>
        <end position="962"/>
    </location>
</feature>
<keyword evidence="9" id="KW-0233">DNA recombination</keyword>
<organism evidence="15 16">
    <name type="scientific">Thalassiosira pseudonana</name>
    <name type="common">Marine diatom</name>
    <name type="synonym">Cyclotella nana</name>
    <dbReference type="NCBI Taxonomy" id="35128"/>
    <lineage>
        <taxon>Eukaryota</taxon>
        <taxon>Sar</taxon>
        <taxon>Stramenopiles</taxon>
        <taxon>Ochrophyta</taxon>
        <taxon>Bacillariophyta</taxon>
        <taxon>Coscinodiscophyceae</taxon>
        <taxon>Thalassiosirophycidae</taxon>
        <taxon>Thalassiosirales</taxon>
        <taxon>Thalassiosiraceae</taxon>
        <taxon>Thalassiosira</taxon>
    </lineage>
</organism>
<dbReference type="Pfam" id="PF02463">
    <property type="entry name" value="SMC_N"/>
    <property type="match status" value="1"/>
</dbReference>
<dbReference type="GO" id="GO:0005634">
    <property type="term" value="C:nucleus"/>
    <property type="evidence" value="ECO:0000318"/>
    <property type="project" value="GO_Central"/>
</dbReference>
<dbReference type="GO" id="GO:0005524">
    <property type="term" value="F:ATP binding"/>
    <property type="evidence" value="ECO:0007669"/>
    <property type="project" value="UniProtKB-KW"/>
</dbReference>
<dbReference type="PANTHER" id="PTHR19306">
    <property type="entry name" value="STRUCTURAL MAINTENANCE OF CHROMOSOMES 5,6 SMC5, SMC6"/>
    <property type="match status" value="1"/>
</dbReference>